<evidence type="ECO:0000313" key="3">
    <source>
        <dbReference type="EMBL" id="VTJ67864.1"/>
    </source>
</evidence>
<gene>
    <name evidence="2" type="ORF">GHT09_008596</name>
    <name evidence="3" type="ORF">MONAX_5E043877</name>
</gene>
<dbReference type="Proteomes" id="UP000335636">
    <property type="component" value="Unassembled WGS sequence"/>
</dbReference>
<evidence type="ECO:0008006" key="5">
    <source>
        <dbReference type="Google" id="ProtNLM"/>
    </source>
</evidence>
<evidence type="ECO:0000256" key="1">
    <source>
        <dbReference type="SAM" id="MobiDB-lite"/>
    </source>
</evidence>
<feature type="compositionally biased region" description="Basic and acidic residues" evidence="1">
    <location>
        <begin position="51"/>
        <end position="64"/>
    </location>
</feature>
<accession>A0A5E4BDP7</accession>
<feature type="region of interest" description="Disordered" evidence="1">
    <location>
        <begin position="1"/>
        <end position="82"/>
    </location>
</feature>
<evidence type="ECO:0000313" key="2">
    <source>
        <dbReference type="EMBL" id="KAF7480207.1"/>
    </source>
</evidence>
<dbReference type="AlphaFoldDB" id="A0A5E4BDP7"/>
<reference evidence="2" key="2">
    <citation type="submission" date="2020-08" db="EMBL/GenBank/DDBJ databases">
        <authorList>
            <person name="Shumante A."/>
            <person name="Zimin A.V."/>
            <person name="Puiu D."/>
            <person name="Salzberg S.L."/>
        </authorList>
    </citation>
    <scope>NUCLEOTIDE SEQUENCE</scope>
    <source>
        <strain evidence="2">WC2-LM</strain>
        <tissue evidence="2">Liver</tissue>
    </source>
</reference>
<dbReference type="Proteomes" id="UP000662637">
    <property type="component" value="Unassembled WGS sequence"/>
</dbReference>
<name>A0A5E4BDP7_MARMO</name>
<reference evidence="3 4" key="1">
    <citation type="submission" date="2019-04" db="EMBL/GenBank/DDBJ databases">
        <authorList>
            <person name="Alioto T."/>
            <person name="Alioto T."/>
        </authorList>
    </citation>
    <scope>NUCLEOTIDE SEQUENCE [LARGE SCALE GENOMIC DNA]</scope>
</reference>
<sequence length="82" mass="8521">MTRRRSRPSGGAGRRERARAAGLQKPQAPEPPPPPSLEAGVGAGPPEAPVEPDHDGPREEDESKLASGLQIPGLANPAESEQ</sequence>
<proteinExistence type="predicted"/>
<dbReference type="EMBL" id="CABDUW010000399">
    <property type="protein sequence ID" value="VTJ67864.1"/>
    <property type="molecule type" value="Genomic_DNA"/>
</dbReference>
<keyword evidence="4" id="KW-1185">Reference proteome</keyword>
<dbReference type="EMBL" id="WJEC01000963">
    <property type="protein sequence ID" value="KAF7480207.1"/>
    <property type="molecule type" value="Genomic_DNA"/>
</dbReference>
<evidence type="ECO:0000313" key="4">
    <source>
        <dbReference type="Proteomes" id="UP000335636"/>
    </source>
</evidence>
<organism evidence="3 4">
    <name type="scientific">Marmota monax</name>
    <name type="common">Woodchuck</name>
    <dbReference type="NCBI Taxonomy" id="9995"/>
    <lineage>
        <taxon>Eukaryota</taxon>
        <taxon>Metazoa</taxon>
        <taxon>Chordata</taxon>
        <taxon>Craniata</taxon>
        <taxon>Vertebrata</taxon>
        <taxon>Euteleostomi</taxon>
        <taxon>Mammalia</taxon>
        <taxon>Eutheria</taxon>
        <taxon>Euarchontoglires</taxon>
        <taxon>Glires</taxon>
        <taxon>Rodentia</taxon>
        <taxon>Sciuromorpha</taxon>
        <taxon>Sciuridae</taxon>
        <taxon>Xerinae</taxon>
        <taxon>Marmotini</taxon>
        <taxon>Marmota</taxon>
    </lineage>
</organism>
<protein>
    <recommendedName>
        <fullName evidence="5">GAGE domain-containing protein</fullName>
    </recommendedName>
</protein>